<dbReference type="EMBL" id="JATAAI010000062">
    <property type="protein sequence ID" value="KAK1732641.1"/>
    <property type="molecule type" value="Genomic_DNA"/>
</dbReference>
<evidence type="ECO:0000313" key="2">
    <source>
        <dbReference type="Proteomes" id="UP001224775"/>
    </source>
</evidence>
<comment type="caution">
    <text evidence="1">The sequence shown here is derived from an EMBL/GenBank/DDBJ whole genome shotgun (WGS) entry which is preliminary data.</text>
</comment>
<dbReference type="SUPFAM" id="SSF52058">
    <property type="entry name" value="L domain-like"/>
    <property type="match status" value="1"/>
</dbReference>
<dbReference type="Gene3D" id="3.80.10.10">
    <property type="entry name" value="Ribonuclease Inhibitor"/>
    <property type="match status" value="1"/>
</dbReference>
<name>A0AAD9D3K4_9STRA</name>
<dbReference type="InterPro" id="IPR032675">
    <property type="entry name" value="LRR_dom_sf"/>
</dbReference>
<reference evidence="1" key="1">
    <citation type="submission" date="2023-06" db="EMBL/GenBank/DDBJ databases">
        <title>Survivors Of The Sea: Transcriptome response of Skeletonema marinoi to long-term dormancy.</title>
        <authorList>
            <person name="Pinder M.I.M."/>
            <person name="Kourtchenko O."/>
            <person name="Robertson E.K."/>
            <person name="Larsson T."/>
            <person name="Maumus F."/>
            <person name="Osuna-Cruz C.M."/>
            <person name="Vancaester E."/>
            <person name="Stenow R."/>
            <person name="Vandepoele K."/>
            <person name="Ploug H."/>
            <person name="Bruchert V."/>
            <person name="Godhe A."/>
            <person name="Topel M."/>
        </authorList>
    </citation>
    <scope>NUCLEOTIDE SEQUENCE</scope>
    <source>
        <strain evidence="1">R05AC</strain>
    </source>
</reference>
<proteinExistence type="predicted"/>
<dbReference type="Pfam" id="PF13306">
    <property type="entry name" value="LRR_5"/>
    <property type="match status" value="1"/>
</dbReference>
<organism evidence="1 2">
    <name type="scientific">Skeletonema marinoi</name>
    <dbReference type="NCBI Taxonomy" id="267567"/>
    <lineage>
        <taxon>Eukaryota</taxon>
        <taxon>Sar</taxon>
        <taxon>Stramenopiles</taxon>
        <taxon>Ochrophyta</taxon>
        <taxon>Bacillariophyta</taxon>
        <taxon>Coscinodiscophyceae</taxon>
        <taxon>Thalassiosirophycidae</taxon>
        <taxon>Thalassiosirales</taxon>
        <taxon>Skeletonemataceae</taxon>
        <taxon>Skeletonema</taxon>
        <taxon>Skeletonema marinoi-dohrnii complex</taxon>
    </lineage>
</organism>
<dbReference type="Proteomes" id="UP001224775">
    <property type="component" value="Unassembled WGS sequence"/>
</dbReference>
<evidence type="ECO:0000313" key="1">
    <source>
        <dbReference type="EMBL" id="KAK1732641.1"/>
    </source>
</evidence>
<dbReference type="PANTHER" id="PTHR45661:SF3">
    <property type="entry name" value="IG-LIKE DOMAIN-CONTAINING PROTEIN"/>
    <property type="match status" value="1"/>
</dbReference>
<dbReference type="PANTHER" id="PTHR45661">
    <property type="entry name" value="SURFACE ANTIGEN"/>
    <property type="match status" value="1"/>
</dbReference>
<accession>A0AAD9D3K4</accession>
<gene>
    <name evidence="1" type="ORF">QTG54_016702</name>
</gene>
<sequence>MSHHEVEGTLVLWSEDAIETVYSIVEGLVLIIVMADHPFDDSDVFVYTGGRVPQHLRKTITRARIDTSIEEIHAGAFMNCCKLRHIEMHRGIRNIGKRAFMRCNSLMEIQLQGVRIIDMEAFKLCDDLMDVKFGDELETIGKLAFHMCGSLRRLTLHTVSTIELCAFTNCDQLRSIMLPVEGLVTIQGRAFAECPSLRRIAIPLNENMLAGTVFDDCDGLAKVVPVGGVDKTISSLHLKSWRKEMKREIKRINRALPTLNSEGIQTDGIQQWIESVRRRIEHYKAEHYMLVREAMTLLELALWKAELEANEGEDSQRGKAKKVKMDMEAVRRELRVTSGADIVVKNVLPFLKLE</sequence>
<protein>
    <submittedName>
        <fullName evidence="1">Uncharacterized protein</fullName>
    </submittedName>
</protein>
<dbReference type="AlphaFoldDB" id="A0AAD9D3K4"/>
<dbReference type="InterPro" id="IPR026906">
    <property type="entry name" value="LRR_5"/>
</dbReference>
<keyword evidence="2" id="KW-1185">Reference proteome</keyword>
<dbReference type="InterPro" id="IPR053139">
    <property type="entry name" value="Surface_bspA-like"/>
</dbReference>